<comment type="subcellular location">
    <subcellularLocation>
        <location evidence="1">Endosome membrane</location>
        <topology evidence="1">Peripheral membrane protein</topology>
        <orientation evidence="1">Cytoplasmic side</orientation>
    </subcellularLocation>
    <subcellularLocation>
        <location evidence="2">Late endosome membrane</location>
    </subcellularLocation>
    <subcellularLocation>
        <location evidence="3">Lysosome membrane</location>
        <topology evidence="3">Peripheral membrane protein</topology>
        <orientation evidence="3">Cytoplasmic side</orientation>
    </subcellularLocation>
</comment>
<dbReference type="GO" id="GO:0098560">
    <property type="term" value="C:cytoplasmic side of late endosome membrane"/>
    <property type="evidence" value="ECO:0007669"/>
    <property type="project" value="TreeGrafter"/>
</dbReference>
<evidence type="ECO:0000256" key="7">
    <source>
        <dbReference type="ARBA" id="ARBA00023136"/>
    </source>
</evidence>
<feature type="domain" description="LITAF" evidence="9">
    <location>
        <begin position="49"/>
        <end position="132"/>
    </location>
</feature>
<evidence type="ECO:0000256" key="4">
    <source>
        <dbReference type="ARBA" id="ARBA00005975"/>
    </source>
</evidence>
<dbReference type="GO" id="GO:0005634">
    <property type="term" value="C:nucleus"/>
    <property type="evidence" value="ECO:0007669"/>
    <property type="project" value="TreeGrafter"/>
</dbReference>
<dbReference type="GO" id="GO:0098574">
    <property type="term" value="C:cytoplasmic side of lysosomal membrane"/>
    <property type="evidence" value="ECO:0007669"/>
    <property type="project" value="TreeGrafter"/>
</dbReference>
<dbReference type="InParanoid" id="A0A672Z8H2"/>
<dbReference type="PANTHER" id="PTHR23292:SF45">
    <property type="entry name" value="LIPOPOLYSACCHARIDE-INDUCED TUMOR NECROSIS FACTOR-ALPHA FACTOR HOMOLOG"/>
    <property type="match status" value="1"/>
</dbReference>
<comment type="similarity">
    <text evidence="4">Belongs to the CDIP1/LITAF family.</text>
</comment>
<dbReference type="GO" id="GO:0008270">
    <property type="term" value="F:zinc ion binding"/>
    <property type="evidence" value="ECO:0007669"/>
    <property type="project" value="TreeGrafter"/>
</dbReference>
<keyword evidence="8" id="KW-1133">Transmembrane helix</keyword>
<dbReference type="InterPro" id="IPR037519">
    <property type="entry name" value="LITAF_fam"/>
</dbReference>
<dbReference type="Pfam" id="PF10601">
    <property type="entry name" value="zf-LITAF-like"/>
    <property type="match status" value="1"/>
</dbReference>
<reference evidence="10" key="3">
    <citation type="submission" date="2025-09" db="UniProtKB">
        <authorList>
            <consortium name="Ensembl"/>
        </authorList>
    </citation>
    <scope>IDENTIFICATION</scope>
</reference>
<sequence length="134" mass="14871">MEKAQEPPPSATAPPLDAGASLPQVVIQHAPVLQASQYTVQTQVTQLGVNQMVVIPQSLPRDCPGQMRCPHCNMTVTTQISYKNGWMTWLIVLTLFLFLFWPCFIIPFFVDSCKDVVHSCPICNNVIHIHKLGG</sequence>
<proteinExistence type="inferred from homology"/>
<evidence type="ECO:0000313" key="11">
    <source>
        <dbReference type="Proteomes" id="UP000472271"/>
    </source>
</evidence>
<dbReference type="Proteomes" id="UP000472271">
    <property type="component" value="Chromosome 1"/>
</dbReference>
<reference evidence="10" key="1">
    <citation type="submission" date="2019-06" db="EMBL/GenBank/DDBJ databases">
        <authorList>
            <consortium name="Wellcome Sanger Institute Data Sharing"/>
        </authorList>
    </citation>
    <scope>NUCLEOTIDE SEQUENCE [LARGE SCALE GENOMIC DNA]</scope>
</reference>
<dbReference type="AlphaFoldDB" id="A0A672Z8H2"/>
<dbReference type="SMART" id="SM00714">
    <property type="entry name" value="LITAF"/>
    <property type="match status" value="1"/>
</dbReference>
<name>A0A672Z8H2_9TELE</name>
<evidence type="ECO:0000256" key="8">
    <source>
        <dbReference type="SAM" id="Phobius"/>
    </source>
</evidence>
<gene>
    <name evidence="10" type="primary">LOC115426288</name>
</gene>
<feature type="transmembrane region" description="Helical" evidence="8">
    <location>
        <begin position="89"/>
        <end position="110"/>
    </location>
</feature>
<reference evidence="10" key="2">
    <citation type="submission" date="2025-08" db="UniProtKB">
        <authorList>
            <consortium name="Ensembl"/>
        </authorList>
    </citation>
    <scope>IDENTIFICATION</scope>
</reference>
<dbReference type="PANTHER" id="PTHR23292">
    <property type="entry name" value="LIPOPOLYSACCHARIDE-INDUCED TUMOR NECROSIS FACTOR-ALPHA FACTOR"/>
    <property type="match status" value="1"/>
</dbReference>
<evidence type="ECO:0000256" key="5">
    <source>
        <dbReference type="ARBA" id="ARBA00022723"/>
    </source>
</evidence>
<accession>A0A672Z8H2</accession>
<evidence type="ECO:0000259" key="9">
    <source>
        <dbReference type="PROSITE" id="PS51837"/>
    </source>
</evidence>
<dbReference type="PROSITE" id="PS51837">
    <property type="entry name" value="LITAF"/>
    <property type="match status" value="1"/>
</dbReference>
<evidence type="ECO:0000256" key="3">
    <source>
        <dbReference type="ARBA" id="ARBA00004630"/>
    </source>
</evidence>
<evidence type="ECO:0000256" key="1">
    <source>
        <dbReference type="ARBA" id="ARBA00004125"/>
    </source>
</evidence>
<evidence type="ECO:0000256" key="2">
    <source>
        <dbReference type="ARBA" id="ARBA00004414"/>
    </source>
</evidence>
<keyword evidence="5" id="KW-0479">Metal-binding</keyword>
<dbReference type="Ensembl" id="ENSSORT00005013537.1">
    <property type="protein sequence ID" value="ENSSORP00005013129.1"/>
    <property type="gene ID" value="ENSSORG00005006828.1"/>
</dbReference>
<protein>
    <recommendedName>
        <fullName evidence="9">LITAF domain-containing protein</fullName>
    </recommendedName>
</protein>
<keyword evidence="8" id="KW-0812">Transmembrane</keyword>
<evidence type="ECO:0000256" key="6">
    <source>
        <dbReference type="ARBA" id="ARBA00022833"/>
    </source>
</evidence>
<organism evidence="10 11">
    <name type="scientific">Sphaeramia orbicularis</name>
    <name type="common">orbiculate cardinalfish</name>
    <dbReference type="NCBI Taxonomy" id="375764"/>
    <lineage>
        <taxon>Eukaryota</taxon>
        <taxon>Metazoa</taxon>
        <taxon>Chordata</taxon>
        <taxon>Craniata</taxon>
        <taxon>Vertebrata</taxon>
        <taxon>Euteleostomi</taxon>
        <taxon>Actinopterygii</taxon>
        <taxon>Neopterygii</taxon>
        <taxon>Teleostei</taxon>
        <taxon>Neoteleostei</taxon>
        <taxon>Acanthomorphata</taxon>
        <taxon>Gobiaria</taxon>
        <taxon>Kurtiformes</taxon>
        <taxon>Apogonoidei</taxon>
        <taxon>Apogonidae</taxon>
        <taxon>Apogoninae</taxon>
        <taxon>Sphaeramia</taxon>
    </lineage>
</organism>
<keyword evidence="11" id="KW-1185">Reference proteome</keyword>
<evidence type="ECO:0000313" key="10">
    <source>
        <dbReference type="Ensembl" id="ENSSORP00005013129.1"/>
    </source>
</evidence>
<keyword evidence="7 8" id="KW-0472">Membrane</keyword>
<dbReference type="InterPro" id="IPR006629">
    <property type="entry name" value="LITAF"/>
</dbReference>
<keyword evidence="6" id="KW-0862">Zinc</keyword>